<proteinExistence type="predicted"/>
<sequence>MDKSAVSLDVASDGLVDNIADQRMEANHNVSVDYTPRLGLEFFSEDAAHNFYNMYGRMRGFSIRKEYANKNKQTGVLTSRKFACCKEGFRVPDKRDDRTNKPRAETRTGCDAHMVIKWMKEKGKFQVTGFIEEHNHPLHITACAHMMPSQRKITEAQAFKVDLANDSGITLKSSYEYMGKQSGGRNSLGYTQQDQKNYLRSKRQRDLQYGEAGSLLKYFQQQTLDNPSFYYAMQLDINEQITNIFWADAKMIIDYSQFGDVMTFDTTYRTNKEYRPFAAFVGFNHYRETVLFGAALLCDETAESFQWLFETFFTAMSRKKPQTIFTDQDPAMAKAILSVMPETYHRICTWHMMQNAIKHLGNMFKGDCTFNTDFSACIYEYEEEDEFCNAWEEMLVQYNLVENNWLHSILKIKEKWAKAYVRRTFSAGMRSTQLSESLNSDLRNYLNSDLDIVQFFKHFERKVNNKRYKELIVEYNSRQKLPRVKIKAPMLTQLAGVYTTPIFEEFQKEYEEYQGAFIKDCQESPPNQYMIGIYGQPIVRMRKVICNPMEHTVSCSCRKFETEGILCSHALKVLDVMNIKLIPEQYILKRWTKDARDGSVQDLKGRDVQADTKLQVTSWYRILCPNLVKLASRAGECEEAFNLVAKYTNEVSRMVEDIIRR</sequence>
<evidence type="ECO:0000256" key="4">
    <source>
        <dbReference type="PROSITE-ProRule" id="PRU00325"/>
    </source>
</evidence>
<keyword evidence="7" id="KW-1185">Reference proteome</keyword>
<keyword evidence="3" id="KW-0862">Zinc</keyword>
<dbReference type="PANTHER" id="PTHR47718">
    <property type="entry name" value="OS01G0519700 PROTEIN"/>
    <property type="match status" value="1"/>
</dbReference>
<dbReference type="InterPro" id="IPR018289">
    <property type="entry name" value="MULE_transposase_dom"/>
</dbReference>
<dbReference type="PROSITE" id="PS50966">
    <property type="entry name" value="ZF_SWIM"/>
    <property type="match status" value="1"/>
</dbReference>
<dbReference type="GO" id="GO:0008270">
    <property type="term" value="F:zinc ion binding"/>
    <property type="evidence" value="ECO:0007669"/>
    <property type="project" value="UniProtKB-KW"/>
</dbReference>
<accession>A0AAP0X7F7</accession>
<dbReference type="Pfam" id="PF04434">
    <property type="entry name" value="SWIM"/>
    <property type="match status" value="1"/>
</dbReference>
<organism evidence="6 7">
    <name type="scientific">Liquidambar formosana</name>
    <name type="common">Formosan gum</name>
    <dbReference type="NCBI Taxonomy" id="63359"/>
    <lineage>
        <taxon>Eukaryota</taxon>
        <taxon>Viridiplantae</taxon>
        <taxon>Streptophyta</taxon>
        <taxon>Embryophyta</taxon>
        <taxon>Tracheophyta</taxon>
        <taxon>Spermatophyta</taxon>
        <taxon>Magnoliopsida</taxon>
        <taxon>eudicotyledons</taxon>
        <taxon>Gunneridae</taxon>
        <taxon>Pentapetalae</taxon>
        <taxon>Saxifragales</taxon>
        <taxon>Altingiaceae</taxon>
        <taxon>Liquidambar</taxon>
    </lineage>
</organism>
<evidence type="ECO:0000256" key="2">
    <source>
        <dbReference type="ARBA" id="ARBA00022771"/>
    </source>
</evidence>
<evidence type="ECO:0000313" key="6">
    <source>
        <dbReference type="EMBL" id="KAK9289088.1"/>
    </source>
</evidence>
<keyword evidence="1" id="KW-0479">Metal-binding</keyword>
<dbReference type="EMBL" id="JBBPBK010000003">
    <property type="protein sequence ID" value="KAK9289088.1"/>
    <property type="molecule type" value="Genomic_DNA"/>
</dbReference>
<evidence type="ECO:0000313" key="7">
    <source>
        <dbReference type="Proteomes" id="UP001415857"/>
    </source>
</evidence>
<dbReference type="AlphaFoldDB" id="A0AAP0X7F7"/>
<evidence type="ECO:0000256" key="1">
    <source>
        <dbReference type="ARBA" id="ARBA00022723"/>
    </source>
</evidence>
<dbReference type="Pfam" id="PF10551">
    <property type="entry name" value="MULE"/>
    <property type="match status" value="1"/>
</dbReference>
<dbReference type="InterPro" id="IPR006564">
    <property type="entry name" value="Znf_PMZ"/>
</dbReference>
<dbReference type="InterPro" id="IPR007527">
    <property type="entry name" value="Znf_SWIM"/>
</dbReference>
<dbReference type="Pfam" id="PF03101">
    <property type="entry name" value="FAR1"/>
    <property type="match status" value="1"/>
</dbReference>
<evidence type="ECO:0000256" key="3">
    <source>
        <dbReference type="ARBA" id="ARBA00022833"/>
    </source>
</evidence>
<dbReference type="SMART" id="SM00575">
    <property type="entry name" value="ZnF_PMZ"/>
    <property type="match status" value="1"/>
</dbReference>
<dbReference type="Proteomes" id="UP001415857">
    <property type="component" value="Unassembled WGS sequence"/>
</dbReference>
<name>A0AAP0X7F7_LIQFO</name>
<keyword evidence="2 4" id="KW-0863">Zinc-finger</keyword>
<comment type="caution">
    <text evidence="6">The sequence shown here is derived from an EMBL/GenBank/DDBJ whole genome shotgun (WGS) entry which is preliminary data.</text>
</comment>
<dbReference type="PANTHER" id="PTHR47718:SF2">
    <property type="entry name" value="PROTEIN FAR1-RELATED SEQUENCE 5-LIKE"/>
    <property type="match status" value="1"/>
</dbReference>
<protein>
    <recommendedName>
        <fullName evidence="5">SWIM-type domain-containing protein</fullName>
    </recommendedName>
</protein>
<feature type="domain" description="SWIM-type" evidence="5">
    <location>
        <begin position="542"/>
        <end position="578"/>
    </location>
</feature>
<gene>
    <name evidence="6" type="ORF">L1049_017559</name>
</gene>
<evidence type="ECO:0000259" key="5">
    <source>
        <dbReference type="PROSITE" id="PS50966"/>
    </source>
</evidence>
<reference evidence="6 7" key="1">
    <citation type="journal article" date="2024" name="Plant J.">
        <title>Genome sequences and population genomics reveal climatic adaptation and genomic divergence between two closely related sweetgum species.</title>
        <authorList>
            <person name="Xu W.Q."/>
            <person name="Ren C.Q."/>
            <person name="Zhang X.Y."/>
            <person name="Comes H.P."/>
            <person name="Liu X.H."/>
            <person name="Li Y.G."/>
            <person name="Kettle C.J."/>
            <person name="Jalonen R."/>
            <person name="Gaisberger H."/>
            <person name="Ma Y.Z."/>
            <person name="Qiu Y.X."/>
        </authorList>
    </citation>
    <scope>NUCLEOTIDE SEQUENCE [LARGE SCALE GENOMIC DNA]</scope>
    <source>
        <strain evidence="6">Hangzhou</strain>
    </source>
</reference>
<dbReference type="InterPro" id="IPR004330">
    <property type="entry name" value="FAR1_DNA_bnd_dom"/>
</dbReference>